<proteinExistence type="predicted"/>
<reference evidence="1" key="1">
    <citation type="submission" date="2013-11" db="EMBL/GenBank/DDBJ databases">
        <title>Genome sequence of the fusiform rust pathogen reveals effectors for host alternation and coevolution with pine.</title>
        <authorList>
            <consortium name="DOE Joint Genome Institute"/>
            <person name="Smith K."/>
            <person name="Pendleton A."/>
            <person name="Kubisiak T."/>
            <person name="Anderson C."/>
            <person name="Salamov A."/>
            <person name="Aerts A."/>
            <person name="Riley R."/>
            <person name="Clum A."/>
            <person name="Lindquist E."/>
            <person name="Ence D."/>
            <person name="Campbell M."/>
            <person name="Kronenberg Z."/>
            <person name="Feau N."/>
            <person name="Dhillon B."/>
            <person name="Hamelin R."/>
            <person name="Burleigh J."/>
            <person name="Smith J."/>
            <person name="Yandell M."/>
            <person name="Nelson C."/>
            <person name="Grigoriev I."/>
            <person name="Davis J."/>
        </authorList>
    </citation>
    <scope>NUCLEOTIDE SEQUENCE</scope>
    <source>
        <strain evidence="1">G11</strain>
    </source>
</reference>
<comment type="caution">
    <text evidence="1">The sequence shown here is derived from an EMBL/GenBank/DDBJ whole genome shotgun (WGS) entry which is preliminary data.</text>
</comment>
<evidence type="ECO:0000313" key="2">
    <source>
        <dbReference type="Proteomes" id="UP000886653"/>
    </source>
</evidence>
<gene>
    <name evidence="1" type="ORF">CROQUDRAFT_102579</name>
</gene>
<organism evidence="1 2">
    <name type="scientific">Cronartium quercuum f. sp. fusiforme G11</name>
    <dbReference type="NCBI Taxonomy" id="708437"/>
    <lineage>
        <taxon>Eukaryota</taxon>
        <taxon>Fungi</taxon>
        <taxon>Dikarya</taxon>
        <taxon>Basidiomycota</taxon>
        <taxon>Pucciniomycotina</taxon>
        <taxon>Pucciniomycetes</taxon>
        <taxon>Pucciniales</taxon>
        <taxon>Coleosporiaceae</taxon>
        <taxon>Cronartium</taxon>
    </lineage>
</organism>
<dbReference type="AlphaFoldDB" id="A0A9P6N588"/>
<keyword evidence="2" id="KW-1185">Reference proteome</keyword>
<sequence>MHNEMVKIVRLEKAKAPWEPSDHFCVSTKCHFMFLIMGNDLESYSQVKGQLKQVITNSLECQAHQHLQMWMQSQSKEYILAYFTPNWGGKDAGKSNWLLISFEKEILKYVHSGFCGAVSHIFFV</sequence>
<dbReference type="Proteomes" id="UP000886653">
    <property type="component" value="Unassembled WGS sequence"/>
</dbReference>
<evidence type="ECO:0000313" key="1">
    <source>
        <dbReference type="EMBL" id="KAG0138928.1"/>
    </source>
</evidence>
<dbReference type="EMBL" id="MU168173">
    <property type="protein sequence ID" value="KAG0138928.1"/>
    <property type="molecule type" value="Genomic_DNA"/>
</dbReference>
<name>A0A9P6N588_9BASI</name>
<accession>A0A9P6N588</accession>
<protein>
    <submittedName>
        <fullName evidence="1">Uncharacterized protein</fullName>
    </submittedName>
</protein>